<dbReference type="EMBL" id="JARAOO010000010">
    <property type="protein sequence ID" value="KAJ7954104.1"/>
    <property type="molecule type" value="Genomic_DNA"/>
</dbReference>
<evidence type="ECO:0000313" key="2">
    <source>
        <dbReference type="EMBL" id="KAJ7954104.1"/>
    </source>
</evidence>
<keyword evidence="3" id="KW-1185">Reference proteome</keyword>
<sequence length="133" mass="14214">MNLILPRGGAKQIGSGAAVAQTFKKQGSFKPSPSNRAQSITSSNSKHSRHFEANSPFNNASLLRTNEIEPSRSYDVVPVNDLKNETRPQSSDIFEKAQAAITSAERASAAARAAAALVHIKLPLLQLEEGKSS</sequence>
<organism evidence="2 3">
    <name type="scientific">Quillaja saponaria</name>
    <name type="common">Soap bark tree</name>
    <dbReference type="NCBI Taxonomy" id="32244"/>
    <lineage>
        <taxon>Eukaryota</taxon>
        <taxon>Viridiplantae</taxon>
        <taxon>Streptophyta</taxon>
        <taxon>Embryophyta</taxon>
        <taxon>Tracheophyta</taxon>
        <taxon>Spermatophyta</taxon>
        <taxon>Magnoliopsida</taxon>
        <taxon>eudicotyledons</taxon>
        <taxon>Gunneridae</taxon>
        <taxon>Pentapetalae</taxon>
        <taxon>rosids</taxon>
        <taxon>fabids</taxon>
        <taxon>Fabales</taxon>
        <taxon>Quillajaceae</taxon>
        <taxon>Quillaja</taxon>
    </lineage>
</organism>
<proteinExistence type="predicted"/>
<protein>
    <submittedName>
        <fullName evidence="2">IST1-like isoform X1</fullName>
    </submittedName>
</protein>
<accession>A0AAD7PGJ9</accession>
<comment type="caution">
    <text evidence="2">The sequence shown here is derived from an EMBL/GenBank/DDBJ whole genome shotgun (WGS) entry which is preliminary data.</text>
</comment>
<dbReference type="Proteomes" id="UP001163823">
    <property type="component" value="Chromosome 10"/>
</dbReference>
<name>A0AAD7PGJ9_QUISA</name>
<feature type="region of interest" description="Disordered" evidence="1">
    <location>
        <begin position="25"/>
        <end position="58"/>
    </location>
</feature>
<evidence type="ECO:0000313" key="3">
    <source>
        <dbReference type="Proteomes" id="UP001163823"/>
    </source>
</evidence>
<dbReference type="AlphaFoldDB" id="A0AAD7PGJ9"/>
<evidence type="ECO:0000256" key="1">
    <source>
        <dbReference type="SAM" id="MobiDB-lite"/>
    </source>
</evidence>
<reference evidence="2" key="1">
    <citation type="journal article" date="2023" name="Science">
        <title>Elucidation of the pathway for biosynthesis of saponin adjuvants from the soapbark tree.</title>
        <authorList>
            <person name="Reed J."/>
            <person name="Orme A."/>
            <person name="El-Demerdash A."/>
            <person name="Owen C."/>
            <person name="Martin L.B.B."/>
            <person name="Misra R.C."/>
            <person name="Kikuchi S."/>
            <person name="Rejzek M."/>
            <person name="Martin A.C."/>
            <person name="Harkess A."/>
            <person name="Leebens-Mack J."/>
            <person name="Louveau T."/>
            <person name="Stephenson M.J."/>
            <person name="Osbourn A."/>
        </authorList>
    </citation>
    <scope>NUCLEOTIDE SEQUENCE</scope>
    <source>
        <strain evidence="2">S10</strain>
    </source>
</reference>
<feature type="compositionally biased region" description="Polar residues" evidence="1">
    <location>
        <begin position="25"/>
        <end position="45"/>
    </location>
</feature>
<gene>
    <name evidence="2" type="ORF">O6P43_025715</name>
</gene>
<dbReference type="KEGG" id="qsa:O6P43_025715"/>